<keyword evidence="3" id="KW-1185">Reference proteome</keyword>
<sequence length="283" mass="30985">MGGKTWSREEELYFWRVIVPLSPKAAVPTGKPLDWEQLAANMQAHFGKNARRRYTNLMLYEHYFQNVTTGHKSPKASDLVFEHRKHLETHGKDPDEVASGERKPRTRQYAKRKKSAGSADVANKLTPDASSVQPLKKHKVNDAVGETAAPASNSSTRPHLQQQQPKGSVHATNTSMNSDGSNHVRREVYIPPVTQIPTQTDAYQHGFYYGGLIAAPQSNLYDTTPSHPHPVQAFFNDVVWSTGTDSGYASVATSSLGGSPTSPATNGSDNRIDATSYAGDLAQ</sequence>
<name>A0A2S4L2R9_9HYPO</name>
<evidence type="ECO:0000256" key="1">
    <source>
        <dbReference type="SAM" id="MobiDB-lite"/>
    </source>
</evidence>
<feature type="compositionally biased region" description="Polar residues" evidence="1">
    <location>
        <begin position="150"/>
        <end position="181"/>
    </location>
</feature>
<feature type="compositionally biased region" description="Polar residues" evidence="1">
    <location>
        <begin position="253"/>
        <end position="269"/>
    </location>
</feature>
<feature type="compositionally biased region" description="Basic and acidic residues" evidence="1">
    <location>
        <begin position="88"/>
        <end position="103"/>
    </location>
</feature>
<feature type="compositionally biased region" description="Basic residues" evidence="1">
    <location>
        <begin position="104"/>
        <end position="115"/>
    </location>
</feature>
<evidence type="ECO:0000313" key="3">
    <source>
        <dbReference type="Proteomes" id="UP000237481"/>
    </source>
</evidence>
<gene>
    <name evidence="2" type="ORF">TPAR_03036</name>
</gene>
<dbReference type="STRING" id="94208.A0A2S4L2R9"/>
<protein>
    <submittedName>
        <fullName evidence="2">Uncharacterized protein</fullName>
    </submittedName>
</protein>
<comment type="caution">
    <text evidence="2">The sequence shown here is derived from an EMBL/GenBank/DDBJ whole genome shotgun (WGS) entry which is preliminary data.</text>
</comment>
<dbReference type="Proteomes" id="UP000237481">
    <property type="component" value="Unassembled WGS sequence"/>
</dbReference>
<dbReference type="AlphaFoldDB" id="A0A2S4L2R9"/>
<dbReference type="EMBL" id="PKSG01000302">
    <property type="protein sequence ID" value="POR36736.1"/>
    <property type="molecule type" value="Genomic_DNA"/>
</dbReference>
<reference evidence="2 3" key="1">
    <citation type="submission" date="2018-01" db="EMBL/GenBank/DDBJ databases">
        <title>Harnessing the power of phylogenomics to disentangle the directionality and signatures of interkingdom host jumping in the parasitic fungal genus Tolypocladium.</title>
        <authorList>
            <person name="Quandt C.A."/>
            <person name="Patterson W."/>
            <person name="Spatafora J.W."/>
        </authorList>
    </citation>
    <scope>NUCLEOTIDE SEQUENCE [LARGE SCALE GENOMIC DNA]</scope>
    <source>
        <strain evidence="2 3">NRBC 100945</strain>
    </source>
</reference>
<feature type="region of interest" description="Disordered" evidence="1">
    <location>
        <begin position="87"/>
        <end position="184"/>
    </location>
</feature>
<organism evidence="2 3">
    <name type="scientific">Tolypocladium paradoxum</name>
    <dbReference type="NCBI Taxonomy" id="94208"/>
    <lineage>
        <taxon>Eukaryota</taxon>
        <taxon>Fungi</taxon>
        <taxon>Dikarya</taxon>
        <taxon>Ascomycota</taxon>
        <taxon>Pezizomycotina</taxon>
        <taxon>Sordariomycetes</taxon>
        <taxon>Hypocreomycetidae</taxon>
        <taxon>Hypocreales</taxon>
        <taxon>Ophiocordycipitaceae</taxon>
        <taxon>Tolypocladium</taxon>
    </lineage>
</organism>
<proteinExistence type="predicted"/>
<evidence type="ECO:0000313" key="2">
    <source>
        <dbReference type="EMBL" id="POR36736.1"/>
    </source>
</evidence>
<accession>A0A2S4L2R9</accession>
<dbReference type="OrthoDB" id="5244495at2759"/>
<feature type="region of interest" description="Disordered" evidence="1">
    <location>
        <begin position="253"/>
        <end position="283"/>
    </location>
</feature>